<dbReference type="EMBL" id="CP002175">
    <property type="protein sequence ID" value="ADO77310.1"/>
    <property type="molecule type" value="Genomic_DNA"/>
</dbReference>
<name>E3DM32_HALPG</name>
<dbReference type="GO" id="GO:0009036">
    <property type="term" value="F:type II site-specific deoxyribonuclease activity"/>
    <property type="evidence" value="ECO:0007669"/>
    <property type="project" value="UniProtKB-EC"/>
</dbReference>
<protein>
    <submittedName>
        <fullName evidence="2">Type II site-specific deoxyribonuclease</fullName>
        <ecNumber evidence="2">3.1.21.4</ecNumber>
    </submittedName>
</protein>
<evidence type="ECO:0000313" key="2">
    <source>
        <dbReference type="EMBL" id="ADO77310.1"/>
    </source>
</evidence>
<dbReference type="RefSeq" id="WP_014553338.1">
    <property type="nucleotide sequence ID" value="NC_017455.1"/>
</dbReference>
<dbReference type="OrthoDB" id="5678128at2"/>
<dbReference type="Pfam" id="PF13391">
    <property type="entry name" value="HNH_2"/>
    <property type="match status" value="1"/>
</dbReference>
<dbReference type="AlphaFoldDB" id="E3DM32"/>
<evidence type="ECO:0000259" key="1">
    <source>
        <dbReference type="Pfam" id="PF13391"/>
    </source>
</evidence>
<keyword evidence="2" id="KW-0378">Hydrolase</keyword>
<dbReference type="REBASE" id="28399">
    <property type="entry name" value="R1.HprORF1174P"/>
</dbReference>
<evidence type="ECO:0000313" key="3">
    <source>
        <dbReference type="Proteomes" id="UP000006866"/>
    </source>
</evidence>
<keyword evidence="3" id="KW-1185">Reference proteome</keyword>
<gene>
    <name evidence="2" type="ordered locus">Hprae_1167</name>
</gene>
<proteinExistence type="predicted"/>
<dbReference type="KEGG" id="hpk:Hprae_1167"/>
<dbReference type="InterPro" id="IPR003615">
    <property type="entry name" value="HNH_nuc"/>
</dbReference>
<reference evidence="3" key="1">
    <citation type="submission" date="2010-10" db="EMBL/GenBank/DDBJ databases">
        <title>The complete genome of Halanaerobium praevalens DSM 2228.</title>
        <authorList>
            <consortium name="US DOE Joint Genome Institute (JGI-PGF)"/>
            <person name="Lucas S."/>
            <person name="Copeland A."/>
            <person name="Lapidus A."/>
            <person name="Glavina del Rio T."/>
            <person name="Dalin E."/>
            <person name="Tice H."/>
            <person name="Bruce D."/>
            <person name="Goodwin L."/>
            <person name="Pitluck S."/>
            <person name="Kyrpides N."/>
            <person name="Mavromatis K."/>
            <person name="Ivanova N."/>
            <person name="Ovchinnikova G."/>
            <person name="Chertkov O."/>
            <person name="Detter J.C."/>
            <person name="Han C."/>
            <person name="Larimer F."/>
            <person name="Land M."/>
            <person name="Hauser L."/>
            <person name="Markowitz V."/>
            <person name="Cheng J.-F."/>
            <person name="Hugenholtz P."/>
            <person name="Woyke T."/>
            <person name="Wu D."/>
            <person name="Tindall B."/>
            <person name="Pomrenke H.G."/>
            <person name="Brambilla E."/>
            <person name="Klenk H.-P."/>
            <person name="Eisen J.A."/>
        </authorList>
    </citation>
    <scope>NUCLEOTIDE SEQUENCE [LARGE SCALE GENOMIC DNA]</scope>
    <source>
        <strain evidence="3">ATCC 33744 / DSM 2228 / GSL</strain>
    </source>
</reference>
<feature type="domain" description="HNH nuclease" evidence="1">
    <location>
        <begin position="262"/>
        <end position="313"/>
    </location>
</feature>
<accession>E3DM32</accession>
<dbReference type="Proteomes" id="UP000006866">
    <property type="component" value="Chromosome"/>
</dbReference>
<dbReference type="HOGENOM" id="CLU_777909_0_0_9"/>
<reference evidence="2 3" key="2">
    <citation type="journal article" date="2011" name="Stand. Genomic Sci.">
        <title>Complete genome sequence of the extremely halophilic Halanaerobium praevalens type strain (GSL).</title>
        <authorList>
            <person name="Ivanova N."/>
            <person name="Sikorski J."/>
            <person name="Chertkov O."/>
            <person name="Nolan M."/>
            <person name="Lucas S."/>
            <person name="Hammon N."/>
            <person name="Deshpande S."/>
            <person name="Cheng J.F."/>
            <person name="Tapia R."/>
            <person name="Han C."/>
            <person name="Goodwin L."/>
            <person name="Pitluck S."/>
            <person name="Huntemann M."/>
            <person name="Liolios K."/>
            <person name="Pagani I."/>
            <person name="Mavromatis K."/>
            <person name="Ovchinikova G."/>
            <person name="Pati A."/>
            <person name="Chen A."/>
            <person name="Palaniappan K."/>
            <person name="Land M."/>
            <person name="Hauser L."/>
            <person name="Brambilla E.M."/>
            <person name="Kannan K.P."/>
            <person name="Rohde M."/>
            <person name="Tindall B.J."/>
            <person name="Goker M."/>
            <person name="Detter J.C."/>
            <person name="Woyke T."/>
            <person name="Bristow J."/>
            <person name="Eisen J.A."/>
            <person name="Markowitz V."/>
            <person name="Hugenholtz P."/>
            <person name="Kyrpides N.C."/>
            <person name="Klenk H.P."/>
            <person name="Lapidus A."/>
        </authorList>
    </citation>
    <scope>NUCLEOTIDE SEQUENCE [LARGE SCALE GENOMIC DNA]</scope>
    <source>
        <strain evidence="3">ATCC 33744 / DSM 2228 / GSL</strain>
    </source>
</reference>
<sequence>MTQVYENYWKITLAYTDIHGKKFRNSLEIILNFIDEHPEGFSFIDEDSEGKTNYKILASVLQEKYQINIVSARKIINQFVKLGFINCELKTYTYEAKQFLNAQTDLRRQLLFSRIVYKNSKFNASVTNQSEDQSEPKSINFLVKTLEKNGTLSTDDINGLMITDIKNYPKGYLEKNELNEAKSRAKKIGFEDRKYNQLSHFENIISKLYDIQIEKGVIKFKETTEDQIETKPDNTQRDSYMQKIYKDQLKEESEIFYKKPKCMVEELAYPTLIASHIKPYIESDEDEEFDPNNGLLLSRNIDSLFDLNYISFDNEGKIILSKKLSEDVKEHINDFCINKKFINEKRQEYLEYHRENLK</sequence>
<dbReference type="EC" id="3.1.21.4" evidence="2"/>
<dbReference type="PATRIC" id="fig|572479.3.peg.1178"/>
<dbReference type="eggNOG" id="COG3440">
    <property type="taxonomic scope" value="Bacteria"/>
</dbReference>
<organism evidence="2 3">
    <name type="scientific">Halanaerobium praevalens (strain ATCC 33744 / DSM 2228 / GSL)</name>
    <dbReference type="NCBI Taxonomy" id="572479"/>
    <lineage>
        <taxon>Bacteria</taxon>
        <taxon>Bacillati</taxon>
        <taxon>Bacillota</taxon>
        <taxon>Clostridia</taxon>
        <taxon>Halanaerobiales</taxon>
        <taxon>Halanaerobiaceae</taxon>
        <taxon>Halanaerobium</taxon>
    </lineage>
</organism>